<evidence type="ECO:0000256" key="2">
    <source>
        <dbReference type="ARBA" id="ARBA00006386"/>
    </source>
</evidence>
<keyword evidence="6 7" id="KW-0472">Membrane</keyword>
<accession>A0A7C4RRU1</accession>
<evidence type="ECO:0000256" key="3">
    <source>
        <dbReference type="ARBA" id="ARBA00022475"/>
    </source>
</evidence>
<reference evidence="8" key="1">
    <citation type="journal article" date="2020" name="mSystems">
        <title>Genome- and Community-Level Interaction Insights into Carbon Utilization and Element Cycling Functions of Hydrothermarchaeota in Hydrothermal Sediment.</title>
        <authorList>
            <person name="Zhou Z."/>
            <person name="Liu Y."/>
            <person name="Xu W."/>
            <person name="Pan J."/>
            <person name="Luo Z.H."/>
            <person name="Li M."/>
        </authorList>
    </citation>
    <scope>NUCLEOTIDE SEQUENCE [LARGE SCALE GENOMIC DNA]</scope>
    <source>
        <strain evidence="8">SpSt-477</strain>
    </source>
</reference>
<dbReference type="PANTHER" id="PTHR43299:SF1">
    <property type="entry name" value="UPF0718 PROTEIN YRAQ"/>
    <property type="match status" value="1"/>
</dbReference>
<organism evidence="8">
    <name type="scientific">Desulfatirhabdium butyrativorans</name>
    <dbReference type="NCBI Taxonomy" id="340467"/>
    <lineage>
        <taxon>Bacteria</taxon>
        <taxon>Pseudomonadati</taxon>
        <taxon>Thermodesulfobacteriota</taxon>
        <taxon>Desulfobacteria</taxon>
        <taxon>Desulfobacterales</taxon>
        <taxon>Desulfatirhabdiaceae</taxon>
        <taxon>Desulfatirhabdium</taxon>
    </lineage>
</organism>
<feature type="transmembrane region" description="Helical" evidence="7">
    <location>
        <begin position="111"/>
        <end position="130"/>
    </location>
</feature>
<dbReference type="GO" id="GO:0005886">
    <property type="term" value="C:plasma membrane"/>
    <property type="evidence" value="ECO:0007669"/>
    <property type="project" value="UniProtKB-SubCell"/>
</dbReference>
<dbReference type="InterPro" id="IPR005524">
    <property type="entry name" value="DUF318"/>
</dbReference>
<name>A0A7C4RRU1_9BACT</name>
<dbReference type="AlphaFoldDB" id="A0A7C4RRU1"/>
<comment type="subcellular location">
    <subcellularLocation>
        <location evidence="1">Cell membrane</location>
        <topology evidence="1">Multi-pass membrane protein</topology>
    </subcellularLocation>
</comment>
<evidence type="ECO:0000256" key="6">
    <source>
        <dbReference type="ARBA" id="ARBA00023136"/>
    </source>
</evidence>
<evidence type="ECO:0000256" key="7">
    <source>
        <dbReference type="SAM" id="Phobius"/>
    </source>
</evidence>
<evidence type="ECO:0008006" key="9">
    <source>
        <dbReference type="Google" id="ProtNLM"/>
    </source>
</evidence>
<sequence>MAKETSMICKAQVWVHFSAPGQHYILNNEAIERGFRLKSITVSALVMAAILIGLAGFAYWKDPRLPLEGVKEGGKAFLQILPAMVLAFFAAALIAKLIPTDVMMRWLGNEAGFRGICIGTLAGLLTPGGPFVQFPIVATLYERGVSVGPVVAYLSAWALLGINRLLIFEIPLLGWRLSLCRYVVTLGFPMAIGWMTQQVWNRMT</sequence>
<proteinExistence type="inferred from homology"/>
<gene>
    <name evidence="8" type="ORF">ENS29_10310</name>
</gene>
<comment type="similarity">
    <text evidence="2">Belongs to the UPF0718 family.</text>
</comment>
<evidence type="ECO:0000313" key="8">
    <source>
        <dbReference type="EMBL" id="HGU33232.1"/>
    </source>
</evidence>
<feature type="transmembrane region" description="Helical" evidence="7">
    <location>
        <begin position="179"/>
        <end position="200"/>
    </location>
</feature>
<keyword evidence="4 7" id="KW-0812">Transmembrane</keyword>
<feature type="transmembrane region" description="Helical" evidence="7">
    <location>
        <begin position="150"/>
        <end position="167"/>
    </location>
</feature>
<evidence type="ECO:0000256" key="1">
    <source>
        <dbReference type="ARBA" id="ARBA00004651"/>
    </source>
</evidence>
<dbReference type="EMBL" id="DSUH01000240">
    <property type="protein sequence ID" value="HGU33232.1"/>
    <property type="molecule type" value="Genomic_DNA"/>
</dbReference>
<protein>
    <recommendedName>
        <fullName evidence="9">Permease</fullName>
    </recommendedName>
</protein>
<feature type="transmembrane region" description="Helical" evidence="7">
    <location>
        <begin position="40"/>
        <end position="60"/>
    </location>
</feature>
<evidence type="ECO:0000256" key="4">
    <source>
        <dbReference type="ARBA" id="ARBA00022692"/>
    </source>
</evidence>
<feature type="transmembrane region" description="Helical" evidence="7">
    <location>
        <begin position="80"/>
        <end position="99"/>
    </location>
</feature>
<dbReference type="PANTHER" id="PTHR43299">
    <property type="entry name" value="UPF0718 PROTEIN YRAQ"/>
    <property type="match status" value="1"/>
</dbReference>
<dbReference type="Pfam" id="PF03773">
    <property type="entry name" value="ArsP_1"/>
    <property type="match status" value="1"/>
</dbReference>
<evidence type="ECO:0000256" key="5">
    <source>
        <dbReference type="ARBA" id="ARBA00022989"/>
    </source>
</evidence>
<comment type="caution">
    <text evidence="8">The sequence shown here is derived from an EMBL/GenBank/DDBJ whole genome shotgun (WGS) entry which is preliminary data.</text>
</comment>
<keyword evidence="3" id="KW-1003">Cell membrane</keyword>
<keyword evidence="5 7" id="KW-1133">Transmembrane helix</keyword>